<protein>
    <submittedName>
        <fullName evidence="1">Uncharacterized protein</fullName>
    </submittedName>
</protein>
<dbReference type="Proteomes" id="UP000251960">
    <property type="component" value="Chromosome 10"/>
</dbReference>
<sequence>MPLTLIPSTLTAARDPCARTPAGEVLTSARAPNYLIPMMLHHAWSTPNHLAEHTPALEA</sequence>
<name>A0A3L6G6V6_MAIZE</name>
<evidence type="ECO:0000313" key="2">
    <source>
        <dbReference type="Proteomes" id="UP000251960"/>
    </source>
</evidence>
<proteinExistence type="predicted"/>
<comment type="caution">
    <text evidence="1">The sequence shown here is derived from an EMBL/GenBank/DDBJ whole genome shotgun (WGS) entry which is preliminary data.</text>
</comment>
<evidence type="ECO:0000313" key="1">
    <source>
        <dbReference type="EMBL" id="PWZ44140.1"/>
    </source>
</evidence>
<organism evidence="1 2">
    <name type="scientific">Zea mays</name>
    <name type="common">Maize</name>
    <dbReference type="NCBI Taxonomy" id="4577"/>
    <lineage>
        <taxon>Eukaryota</taxon>
        <taxon>Viridiplantae</taxon>
        <taxon>Streptophyta</taxon>
        <taxon>Embryophyta</taxon>
        <taxon>Tracheophyta</taxon>
        <taxon>Spermatophyta</taxon>
        <taxon>Magnoliopsida</taxon>
        <taxon>Liliopsida</taxon>
        <taxon>Poales</taxon>
        <taxon>Poaceae</taxon>
        <taxon>PACMAD clade</taxon>
        <taxon>Panicoideae</taxon>
        <taxon>Andropogonodae</taxon>
        <taxon>Andropogoneae</taxon>
        <taxon>Tripsacinae</taxon>
        <taxon>Zea</taxon>
    </lineage>
</organism>
<accession>A0A3L6G6V6</accession>
<gene>
    <name evidence="1" type="ORF">Zm00014a_016977</name>
</gene>
<reference evidence="1 2" key="1">
    <citation type="journal article" date="2018" name="Nat. Genet.">
        <title>Extensive intraspecific gene order and gene structural variations between Mo17 and other maize genomes.</title>
        <authorList>
            <person name="Sun S."/>
            <person name="Zhou Y."/>
            <person name="Chen J."/>
            <person name="Shi J."/>
            <person name="Zhao H."/>
            <person name="Zhao H."/>
            <person name="Song W."/>
            <person name="Zhang M."/>
            <person name="Cui Y."/>
            <person name="Dong X."/>
            <person name="Liu H."/>
            <person name="Ma X."/>
            <person name="Jiao Y."/>
            <person name="Wang B."/>
            <person name="Wei X."/>
            <person name="Stein J.C."/>
            <person name="Glaubitz J.C."/>
            <person name="Lu F."/>
            <person name="Yu G."/>
            <person name="Liang C."/>
            <person name="Fengler K."/>
            <person name="Li B."/>
            <person name="Rafalski A."/>
            <person name="Schnable P.S."/>
            <person name="Ware D.H."/>
            <person name="Buckler E.S."/>
            <person name="Lai J."/>
        </authorList>
    </citation>
    <scope>NUCLEOTIDE SEQUENCE [LARGE SCALE GENOMIC DNA]</scope>
    <source>
        <strain evidence="2">cv. Missouri 17</strain>
        <tissue evidence="1">Seedling</tissue>
    </source>
</reference>
<dbReference type="AlphaFoldDB" id="A0A3L6G6V6"/>
<dbReference type="EMBL" id="NCVQ01000002">
    <property type="protein sequence ID" value="PWZ44140.1"/>
    <property type="molecule type" value="Genomic_DNA"/>
</dbReference>